<feature type="compositionally biased region" description="Basic and acidic residues" evidence="1">
    <location>
        <begin position="253"/>
        <end position="268"/>
    </location>
</feature>
<feature type="region of interest" description="Disordered" evidence="1">
    <location>
        <begin position="246"/>
        <end position="268"/>
    </location>
</feature>
<name>A0A6L2MQ61_TANCI</name>
<feature type="non-terminal residue" evidence="2">
    <location>
        <position position="268"/>
    </location>
</feature>
<comment type="caution">
    <text evidence="2">The sequence shown here is derived from an EMBL/GenBank/DDBJ whole genome shotgun (WGS) entry which is preliminary data.</text>
</comment>
<organism evidence="2">
    <name type="scientific">Tanacetum cinerariifolium</name>
    <name type="common">Dalmatian daisy</name>
    <name type="synonym">Chrysanthemum cinerariifolium</name>
    <dbReference type="NCBI Taxonomy" id="118510"/>
    <lineage>
        <taxon>Eukaryota</taxon>
        <taxon>Viridiplantae</taxon>
        <taxon>Streptophyta</taxon>
        <taxon>Embryophyta</taxon>
        <taxon>Tracheophyta</taxon>
        <taxon>Spermatophyta</taxon>
        <taxon>Magnoliopsida</taxon>
        <taxon>eudicotyledons</taxon>
        <taxon>Gunneridae</taxon>
        <taxon>Pentapetalae</taxon>
        <taxon>asterids</taxon>
        <taxon>campanulids</taxon>
        <taxon>Asterales</taxon>
        <taxon>Asteraceae</taxon>
        <taxon>Asteroideae</taxon>
        <taxon>Anthemideae</taxon>
        <taxon>Anthemidinae</taxon>
        <taxon>Tanacetum</taxon>
    </lineage>
</organism>
<protein>
    <submittedName>
        <fullName evidence="2">Uncharacterized protein</fullName>
    </submittedName>
</protein>
<dbReference type="EMBL" id="BKCJ010007210">
    <property type="protein sequence ID" value="GEU76093.1"/>
    <property type="molecule type" value="Genomic_DNA"/>
</dbReference>
<dbReference type="AlphaFoldDB" id="A0A6L2MQ61"/>
<evidence type="ECO:0000313" key="2">
    <source>
        <dbReference type="EMBL" id="GEU76093.1"/>
    </source>
</evidence>
<sequence>MGAQYHSLKPVLQRELLVSKPTSLGDAFSLARVTKARIDDHTTIISTMQEDAIESRDILILNSLVGHGSPQWLQLWGALGTGKVHILIDNGSTHNFVQPGVVKHMKLPLTGNDYTFKDEESLRMKQISLLHMRALLETDEIYGVYELHLFSNEEHTSNTSAAMVEMHPKISQLLTRFETLFQMSLDMLTVGSTMRIPLLYRGEYSQWVERFMNYLEEQTDGEAMINSIKNSDQPLPRVTHVYIAGTTSTEQPPLKDKSMWADQEKRVQ</sequence>
<gene>
    <name evidence="2" type="ORF">Tci_048071</name>
</gene>
<proteinExistence type="predicted"/>
<accession>A0A6L2MQ61</accession>
<reference evidence="2" key="1">
    <citation type="journal article" date="2019" name="Sci. Rep.">
        <title>Draft genome of Tanacetum cinerariifolium, the natural source of mosquito coil.</title>
        <authorList>
            <person name="Yamashiro T."/>
            <person name="Shiraishi A."/>
            <person name="Satake H."/>
            <person name="Nakayama K."/>
        </authorList>
    </citation>
    <scope>NUCLEOTIDE SEQUENCE</scope>
</reference>
<evidence type="ECO:0000256" key="1">
    <source>
        <dbReference type="SAM" id="MobiDB-lite"/>
    </source>
</evidence>